<dbReference type="Proteomes" id="UP001165079">
    <property type="component" value="Unassembled WGS sequence"/>
</dbReference>
<comment type="caution">
    <text evidence="3">The sequence shown here is derived from an EMBL/GenBank/DDBJ whole genome shotgun (WGS) entry which is preliminary data.</text>
</comment>
<proteinExistence type="inferred from homology"/>
<dbReference type="InterPro" id="IPR005545">
    <property type="entry name" value="YCII"/>
</dbReference>
<name>A0A9W6W943_9ACTN</name>
<sequence>MRFLMTTVAPVRRDEALFIEMGKFVEELTASGVLLSTGGMELGGVTLVSKGGEITVTDGPFTEAKELAGGYAIVEVRSRDEAVELSRRFFGIIGDGDGRIQELYQP</sequence>
<dbReference type="SUPFAM" id="SSF54909">
    <property type="entry name" value="Dimeric alpha+beta barrel"/>
    <property type="match status" value="1"/>
</dbReference>
<protein>
    <recommendedName>
        <fullName evidence="2">YCII-related domain-containing protein</fullName>
    </recommendedName>
</protein>
<dbReference type="Pfam" id="PF03795">
    <property type="entry name" value="YCII"/>
    <property type="match status" value="1"/>
</dbReference>
<evidence type="ECO:0000313" key="3">
    <source>
        <dbReference type="EMBL" id="GLZ77618.1"/>
    </source>
</evidence>
<dbReference type="AlphaFoldDB" id="A0A9W6W943"/>
<dbReference type="PANTHER" id="PTHR35174">
    <property type="entry name" value="BLL7171 PROTEIN-RELATED"/>
    <property type="match status" value="1"/>
</dbReference>
<dbReference type="RefSeq" id="WP_285662718.1">
    <property type="nucleotide sequence ID" value="NZ_BSTX01000001.1"/>
</dbReference>
<comment type="similarity">
    <text evidence="1">Belongs to the YciI family.</text>
</comment>
<evidence type="ECO:0000256" key="1">
    <source>
        <dbReference type="ARBA" id="ARBA00007689"/>
    </source>
</evidence>
<keyword evidence="4" id="KW-1185">Reference proteome</keyword>
<evidence type="ECO:0000259" key="2">
    <source>
        <dbReference type="Pfam" id="PF03795"/>
    </source>
</evidence>
<evidence type="ECO:0000313" key="4">
    <source>
        <dbReference type="Proteomes" id="UP001165079"/>
    </source>
</evidence>
<dbReference type="EMBL" id="BSTX01000001">
    <property type="protein sequence ID" value="GLZ77618.1"/>
    <property type="molecule type" value="Genomic_DNA"/>
</dbReference>
<organism evidence="3 4">
    <name type="scientific">Actinorhabdospora filicis</name>
    <dbReference type="NCBI Taxonomy" id="1785913"/>
    <lineage>
        <taxon>Bacteria</taxon>
        <taxon>Bacillati</taxon>
        <taxon>Actinomycetota</taxon>
        <taxon>Actinomycetes</taxon>
        <taxon>Micromonosporales</taxon>
        <taxon>Micromonosporaceae</taxon>
        <taxon>Actinorhabdospora</taxon>
    </lineage>
</organism>
<reference evidence="3" key="1">
    <citation type="submission" date="2023-03" db="EMBL/GenBank/DDBJ databases">
        <title>Actinorhabdospora filicis NBRC 111898.</title>
        <authorList>
            <person name="Ichikawa N."/>
            <person name="Sato H."/>
            <person name="Tonouchi N."/>
        </authorList>
    </citation>
    <scope>NUCLEOTIDE SEQUENCE</scope>
    <source>
        <strain evidence="3">NBRC 111898</strain>
    </source>
</reference>
<accession>A0A9W6W943</accession>
<gene>
    <name evidence="3" type="ORF">Afil01_24250</name>
</gene>
<dbReference type="Gene3D" id="3.30.70.1060">
    <property type="entry name" value="Dimeric alpha+beta barrel"/>
    <property type="match status" value="1"/>
</dbReference>
<dbReference type="InterPro" id="IPR011008">
    <property type="entry name" value="Dimeric_a/b-barrel"/>
</dbReference>
<feature type="domain" description="YCII-related" evidence="2">
    <location>
        <begin position="12"/>
        <end position="87"/>
    </location>
</feature>